<dbReference type="PANTHER" id="PTHR30026:SF20">
    <property type="entry name" value="OUTER MEMBRANE PROTEIN TOLC"/>
    <property type="match status" value="1"/>
</dbReference>
<gene>
    <name evidence="7" type="ORF">MGWOODY_Mmi29</name>
</gene>
<proteinExistence type="predicted"/>
<dbReference type="Gene3D" id="1.20.1600.10">
    <property type="entry name" value="Outer membrane efflux proteins (OEP)"/>
    <property type="match status" value="1"/>
</dbReference>
<keyword evidence="6" id="KW-0998">Cell outer membrane</keyword>
<dbReference type="EMBL" id="FAXC01000238">
    <property type="protein sequence ID" value="CUV09405.1"/>
    <property type="molecule type" value="Genomic_DNA"/>
</dbReference>
<accession>A0A160VFR5</accession>
<evidence type="ECO:0000256" key="2">
    <source>
        <dbReference type="ARBA" id="ARBA00022448"/>
    </source>
</evidence>
<evidence type="ECO:0000256" key="6">
    <source>
        <dbReference type="ARBA" id="ARBA00023237"/>
    </source>
</evidence>
<reference evidence="7" key="1">
    <citation type="submission" date="2015-10" db="EMBL/GenBank/DDBJ databases">
        <authorList>
            <person name="Gilbert D.G."/>
        </authorList>
    </citation>
    <scope>NUCLEOTIDE SEQUENCE</scope>
</reference>
<dbReference type="PANTHER" id="PTHR30026">
    <property type="entry name" value="OUTER MEMBRANE PROTEIN TOLC"/>
    <property type="match status" value="1"/>
</dbReference>
<sequence length="439" mass="48586">MKQKLLISLFLLVTSAKSEALALVDCIQIALSNKEALKASAFDLQSAQQTLKGSYSNILPSLMFSGSSSESSFPSQEGGYNQATGEITFGDINNLTSTSTGISLSQNIYDGGIWWNTISQSKNSYKIAEQFDRQVKINIIKGVHQTYFNYLKTIQLLDVAQSNLKSSQQQLALTKKRFELGSARKTDLLKAEVRFGQARVDVVNNNSALENAYLNLKNAMGIIGSDKDFTVNDVAAALVPIPDFETGFETIQKLNPSVVAKQRQITNAEFNEKITKGARMPNISASANYSGNAEDFETLSGEWDENWRRNISLSISIPIYTGNTLSTRIQQARLNVQKQESEYLTQLQDLSVQLHGILDRLNNYQEVIPINETVLSSAEEDLKLAQKRYSLGSTTILEVLDAQVSVVSARSSLIRMKYDAFIEQANLKSLLGTLDSELE</sequence>
<dbReference type="GO" id="GO:0009279">
    <property type="term" value="C:cell outer membrane"/>
    <property type="evidence" value="ECO:0007669"/>
    <property type="project" value="UniProtKB-SubCell"/>
</dbReference>
<dbReference type="InterPro" id="IPR051906">
    <property type="entry name" value="TolC-like"/>
</dbReference>
<protein>
    <submittedName>
        <fullName evidence="7">Type I secretion outer membrane protein, TolC</fullName>
    </submittedName>
</protein>
<dbReference type="InterPro" id="IPR003423">
    <property type="entry name" value="OMP_efflux"/>
</dbReference>
<keyword evidence="3" id="KW-1134">Transmembrane beta strand</keyword>
<name>A0A160VFR5_9ZZZZ</name>
<keyword evidence="5" id="KW-0472">Membrane</keyword>
<dbReference type="GO" id="GO:0015562">
    <property type="term" value="F:efflux transmembrane transporter activity"/>
    <property type="evidence" value="ECO:0007669"/>
    <property type="project" value="InterPro"/>
</dbReference>
<dbReference type="GO" id="GO:0015288">
    <property type="term" value="F:porin activity"/>
    <property type="evidence" value="ECO:0007669"/>
    <property type="project" value="TreeGrafter"/>
</dbReference>
<dbReference type="SUPFAM" id="SSF56954">
    <property type="entry name" value="Outer membrane efflux proteins (OEP)"/>
    <property type="match status" value="1"/>
</dbReference>
<keyword evidence="2" id="KW-0813">Transport</keyword>
<keyword evidence="4" id="KW-0812">Transmembrane</keyword>
<dbReference type="GO" id="GO:1990281">
    <property type="term" value="C:efflux pump complex"/>
    <property type="evidence" value="ECO:0007669"/>
    <property type="project" value="TreeGrafter"/>
</dbReference>
<dbReference type="AlphaFoldDB" id="A0A160VFR5"/>
<evidence type="ECO:0000256" key="1">
    <source>
        <dbReference type="ARBA" id="ARBA00004442"/>
    </source>
</evidence>
<evidence type="ECO:0000256" key="3">
    <source>
        <dbReference type="ARBA" id="ARBA00022452"/>
    </source>
</evidence>
<organism evidence="7">
    <name type="scientific">hydrothermal vent metagenome</name>
    <dbReference type="NCBI Taxonomy" id="652676"/>
    <lineage>
        <taxon>unclassified sequences</taxon>
        <taxon>metagenomes</taxon>
        <taxon>ecological metagenomes</taxon>
    </lineage>
</organism>
<evidence type="ECO:0000313" key="7">
    <source>
        <dbReference type="EMBL" id="CUV09405.1"/>
    </source>
</evidence>
<dbReference type="Pfam" id="PF02321">
    <property type="entry name" value="OEP"/>
    <property type="match status" value="2"/>
</dbReference>
<evidence type="ECO:0000256" key="4">
    <source>
        <dbReference type="ARBA" id="ARBA00022692"/>
    </source>
</evidence>
<comment type="subcellular location">
    <subcellularLocation>
        <location evidence="1">Cell outer membrane</location>
    </subcellularLocation>
</comment>
<evidence type="ECO:0000256" key="5">
    <source>
        <dbReference type="ARBA" id="ARBA00023136"/>
    </source>
</evidence>